<evidence type="ECO:0000256" key="8">
    <source>
        <dbReference type="ARBA" id="ARBA00035000"/>
    </source>
</evidence>
<dbReference type="GO" id="GO:0034456">
    <property type="term" value="C:UTP-C complex"/>
    <property type="evidence" value="ECO:0007669"/>
    <property type="project" value="TreeGrafter"/>
</dbReference>
<dbReference type="InterPro" id="IPR035371">
    <property type="entry name" value="Nrap_D6"/>
</dbReference>
<comment type="subcellular location">
    <subcellularLocation>
        <location evidence="1">Chromosome</location>
    </subcellularLocation>
    <subcellularLocation>
        <location evidence="2 10">Nucleus</location>
        <location evidence="2 10">Nucleolus</location>
    </subcellularLocation>
</comment>
<feature type="domain" description="Nrap protein" evidence="17">
    <location>
        <begin position="1063"/>
        <end position="1193"/>
    </location>
</feature>
<feature type="domain" description="Nrap protein" evidence="16">
    <location>
        <begin position="890"/>
        <end position="1060"/>
    </location>
</feature>
<evidence type="ECO:0000256" key="1">
    <source>
        <dbReference type="ARBA" id="ARBA00004286"/>
    </source>
</evidence>
<evidence type="ECO:0000259" key="13">
    <source>
        <dbReference type="Pfam" id="PF17403"/>
    </source>
</evidence>
<sequence>MKSRIQDLETEGDGNGNEVPSLEDEMASGGEDEGVDNDEEDGEEDEGDEDEDGNDDDDGISDQDEETDQSNKRKLVDQGGKKAKSAKVEGKDGGLYRPPTMDELNALRETQTLYHSNLFRLQMDEVLAEVSMKDKHRQQLDQWLVQLSAFLKSLPASSEYQLNNTKWMEEKGVCNPIVKSMPEARGTFLFAPPTNVEFVGSFVSSTTTTRNTTVDVMITLPKECVHAADWRNGRWLVKRTKYLAWLAVDLQEKTELVAGLNWTTHLGRTVRPVLQVTPSGGVGKKWKVNLFPVPPLQSFKATRFSPERSNLQPEWFFNKDEFKGKEHPPTPQYNWACAVDVVMPVHLSLIHNVVSQHLNLAQGIKLIKIWLSQRGLDKGEGCFSGHMVTLFVIHLLQTRKINPQMSAYQVFRNVVFALSSVDWTVKGPSMCSSPPDDGPSLEVIHCLYDVVFMDPSGVVNMASTLISADYLRVKHEAELALSFLDSSASDSFESIFIKKVERFQFSDQLLSIRLQEKDARQALEQRTAKYQEHTMDTMGDVRRLVWSSIIKTLGEGLGDRTLLLVPMRESPSVWPISQSPLKLQWSLVVGLVLNPTSSWALLTKGPPADDPEVEKFKTFWGEKCSLRRFQDGSFHEAVLWGEPKLSMGERRLIPGNICKYLLNRHYKVTEKNLHCIDKQLERILHHPHFGMDYEYATGEEATVSFIQAYDSLSGKLRSLDLPLKVAAVQSTSEVSRHTRVYPPLPKALQMSGRIVEACDDHLQFSGLAGLSRSFNYAMDIIVFLEISGKWPDDLEAIQAIKTEFQGKMCDLLKQDGVTAVLFPKFLQILWEGHFFRVRVCYLREIYLQRLVETPEGDWREQETRAATYLEKQIEIIPRYTTALASIQADHPSFSGGVRLCKRWVGSQLLLPHLPHIAVELLVAYLYLSPAPYMPPHTPHVAFLRFLHLLVHTDWKTTPFLVNLNEAFTVEDIAELNRRFISQRSSLPHMFLATPYELRAVSNTESSADLDRRYKLASTWTKNSPSVQITYRCKQLAEAALGHLNTTLLCNNVNTKMIFRPSPEDYDVSIRLKVKQLSRCEESFDQTSCTAMHITPYECSPDEIMPIVMFDAAHLYLKELRETFSHLALFFHDEHGGQFIGVIWKPQALEPQELKVGSLEGHQLVGVKTVKQVPNIEAILDDFRTMGAGLICRIIVKNK</sequence>
<dbReference type="InterPro" id="IPR005554">
    <property type="entry name" value="NOL6/Upt22"/>
</dbReference>
<evidence type="ECO:0000259" key="12">
    <source>
        <dbReference type="Pfam" id="PF03813"/>
    </source>
</evidence>
<dbReference type="InterPro" id="IPR035367">
    <property type="entry name" value="Nrap_D2"/>
</dbReference>
<dbReference type="FunFam" id="1.10.1410.10:FF:000006">
    <property type="entry name" value="Nucleolar protein 6"/>
    <property type="match status" value="1"/>
</dbReference>
<evidence type="ECO:0000313" key="19">
    <source>
        <dbReference type="Proteomes" id="UP000747542"/>
    </source>
</evidence>
<evidence type="ECO:0000256" key="5">
    <source>
        <dbReference type="ARBA" id="ARBA00022454"/>
    </source>
</evidence>
<dbReference type="GO" id="GO:0032545">
    <property type="term" value="C:CURI complex"/>
    <property type="evidence" value="ECO:0007669"/>
    <property type="project" value="TreeGrafter"/>
</dbReference>
<dbReference type="InterPro" id="IPR035370">
    <property type="entry name" value="Nrap_D5"/>
</dbReference>
<dbReference type="Pfam" id="PF17404">
    <property type="entry name" value="Nrap_D3"/>
    <property type="match status" value="1"/>
</dbReference>
<dbReference type="PANTHER" id="PTHR17972">
    <property type="entry name" value="NUCLEOLAR RNA-ASSOCIATED PROTEIN"/>
    <property type="match status" value="1"/>
</dbReference>
<feature type="domain" description="Nrap protein" evidence="12">
    <location>
        <begin position="214"/>
        <end position="355"/>
    </location>
</feature>
<dbReference type="InterPro" id="IPR035368">
    <property type="entry name" value="Nrap_D3"/>
</dbReference>
<evidence type="ECO:0000256" key="4">
    <source>
        <dbReference type="ARBA" id="ARBA00016437"/>
    </source>
</evidence>
<keyword evidence="6 10" id="KW-0694">RNA-binding</keyword>
<evidence type="ECO:0000259" key="15">
    <source>
        <dbReference type="Pfam" id="PF17405"/>
    </source>
</evidence>
<feature type="compositionally biased region" description="Acidic residues" evidence="11">
    <location>
        <begin position="21"/>
        <end position="68"/>
    </location>
</feature>
<evidence type="ECO:0000256" key="3">
    <source>
        <dbReference type="ARBA" id="ARBA00006674"/>
    </source>
</evidence>
<evidence type="ECO:0000259" key="14">
    <source>
        <dbReference type="Pfam" id="PF17404"/>
    </source>
</evidence>
<dbReference type="Pfam" id="PF17406">
    <property type="entry name" value="Nrap_D5"/>
    <property type="match status" value="1"/>
</dbReference>
<accession>A0A8J5JTH8</accession>
<dbReference type="GO" id="GO:0005694">
    <property type="term" value="C:chromosome"/>
    <property type="evidence" value="ECO:0007669"/>
    <property type="project" value="UniProtKB-SubCell"/>
</dbReference>
<evidence type="ECO:0000256" key="7">
    <source>
        <dbReference type="ARBA" id="ARBA00023242"/>
    </source>
</evidence>
<evidence type="ECO:0000313" key="18">
    <source>
        <dbReference type="EMBL" id="KAG7161793.1"/>
    </source>
</evidence>
<feature type="compositionally biased region" description="Basic and acidic residues" evidence="11">
    <location>
        <begin position="69"/>
        <end position="94"/>
    </location>
</feature>
<dbReference type="GO" id="GO:0003723">
    <property type="term" value="F:RNA binding"/>
    <property type="evidence" value="ECO:0007669"/>
    <property type="project" value="UniProtKB-KW"/>
</dbReference>
<dbReference type="Proteomes" id="UP000747542">
    <property type="component" value="Unassembled WGS sequence"/>
</dbReference>
<evidence type="ECO:0000259" key="17">
    <source>
        <dbReference type="Pfam" id="PF17407"/>
    </source>
</evidence>
<feature type="domain" description="Nrap protein" evidence="13">
    <location>
        <begin position="360"/>
        <end position="499"/>
    </location>
</feature>
<dbReference type="PANTHER" id="PTHR17972:SF0">
    <property type="entry name" value="NUCLEOLAR PROTEIN 6"/>
    <property type="match status" value="1"/>
</dbReference>
<evidence type="ECO:0000256" key="6">
    <source>
        <dbReference type="ARBA" id="ARBA00022884"/>
    </source>
</evidence>
<comment type="subunit">
    <text evidence="9">Part of the small subunit (SSU) processome, composed of more than 70 proteins and the RNA chaperone small nucleolar RNA (snoRNA) U3.</text>
</comment>
<evidence type="ECO:0000259" key="16">
    <source>
        <dbReference type="Pfam" id="PF17406"/>
    </source>
</evidence>
<evidence type="ECO:0000256" key="11">
    <source>
        <dbReference type="SAM" id="MobiDB-lite"/>
    </source>
</evidence>
<keyword evidence="7 10" id="KW-0539">Nucleus</keyword>
<comment type="similarity">
    <text evidence="3 10">Belongs to the NRAP family.</text>
</comment>
<keyword evidence="5" id="KW-0158">Chromosome</keyword>
<feature type="region of interest" description="Disordered" evidence="11">
    <location>
        <begin position="1"/>
        <end position="97"/>
    </location>
</feature>
<name>A0A8J5JTH8_HOMAM</name>
<comment type="caution">
    <text evidence="18">The sequence shown here is derived from an EMBL/GenBank/DDBJ whole genome shotgun (WGS) entry which is preliminary data.</text>
</comment>
<protein>
    <recommendedName>
        <fullName evidence="4 10">Nucleolar protein 6</fullName>
    </recommendedName>
</protein>
<evidence type="ECO:0000256" key="10">
    <source>
        <dbReference type="RuleBase" id="RU364032"/>
    </source>
</evidence>
<gene>
    <name evidence="18" type="primary">NOL6-L</name>
    <name evidence="18" type="ORF">Hamer_G007439</name>
</gene>
<feature type="domain" description="Nrap protein" evidence="14">
    <location>
        <begin position="507"/>
        <end position="667"/>
    </location>
</feature>
<dbReference type="GO" id="GO:0032040">
    <property type="term" value="C:small-subunit processome"/>
    <property type="evidence" value="ECO:0007669"/>
    <property type="project" value="TreeGrafter"/>
</dbReference>
<dbReference type="Pfam" id="PF17407">
    <property type="entry name" value="Nrap_D6"/>
    <property type="match status" value="1"/>
</dbReference>
<evidence type="ECO:0000256" key="9">
    <source>
        <dbReference type="ARBA" id="ARBA00035020"/>
    </source>
</evidence>
<dbReference type="GO" id="GO:0006409">
    <property type="term" value="P:tRNA export from nucleus"/>
    <property type="evidence" value="ECO:0007669"/>
    <property type="project" value="TreeGrafter"/>
</dbReference>
<feature type="domain" description="Nrap protein" evidence="15">
    <location>
        <begin position="693"/>
        <end position="887"/>
    </location>
</feature>
<dbReference type="EMBL" id="JAHLQT010028808">
    <property type="protein sequence ID" value="KAG7161793.1"/>
    <property type="molecule type" value="Genomic_DNA"/>
</dbReference>
<dbReference type="Pfam" id="PF03813">
    <property type="entry name" value="Nrap"/>
    <property type="match status" value="1"/>
</dbReference>
<dbReference type="AlphaFoldDB" id="A0A8J5JTH8"/>
<dbReference type="GO" id="GO:0006364">
    <property type="term" value="P:rRNA processing"/>
    <property type="evidence" value="ECO:0007669"/>
    <property type="project" value="TreeGrafter"/>
</dbReference>
<evidence type="ECO:0000256" key="2">
    <source>
        <dbReference type="ARBA" id="ARBA00004604"/>
    </source>
</evidence>
<reference evidence="18" key="1">
    <citation type="journal article" date="2021" name="Sci. Adv.">
        <title>The American lobster genome reveals insights on longevity, neural, and immune adaptations.</title>
        <authorList>
            <person name="Polinski J.M."/>
            <person name="Zimin A.V."/>
            <person name="Clark K.F."/>
            <person name="Kohn A.B."/>
            <person name="Sadowski N."/>
            <person name="Timp W."/>
            <person name="Ptitsyn A."/>
            <person name="Khanna P."/>
            <person name="Romanova D.Y."/>
            <person name="Williams P."/>
            <person name="Greenwood S.J."/>
            <person name="Moroz L.L."/>
            <person name="Walt D.R."/>
            <person name="Bodnar A.G."/>
        </authorList>
    </citation>
    <scope>NUCLEOTIDE SEQUENCE</scope>
    <source>
        <strain evidence="18">GMGI-L3</strain>
    </source>
</reference>
<dbReference type="OrthoDB" id="10251401at2759"/>
<keyword evidence="19" id="KW-1185">Reference proteome</keyword>
<dbReference type="InterPro" id="IPR035082">
    <property type="entry name" value="Nrap_D1"/>
</dbReference>
<proteinExistence type="inferred from homology"/>
<dbReference type="FunFam" id="1.10.1410.10:FF:000005">
    <property type="entry name" value="Nucleolar protein 6"/>
    <property type="match status" value="1"/>
</dbReference>
<comment type="function">
    <text evidence="8">Part of the small subunit (SSU) processome, first precursor of the small eukaryotic ribosomal subunit. During the assembly of the SSU processome in the nucleolus, many ribosome biogenesis factors, an RNA chaperone and ribosomal proteins associate with the nascent pre-rRNA and work in concert to generate RNA folding, modifications, rearrangements and cleavage as well as targeted degradation of pre-ribosomal RNA by the RNA exosome.</text>
</comment>
<dbReference type="Pfam" id="PF17403">
    <property type="entry name" value="Nrap_D2"/>
    <property type="match status" value="1"/>
</dbReference>
<dbReference type="Pfam" id="PF17405">
    <property type="entry name" value="Nrap_D4"/>
    <property type="match status" value="1"/>
</dbReference>
<organism evidence="18 19">
    <name type="scientific">Homarus americanus</name>
    <name type="common">American lobster</name>
    <dbReference type="NCBI Taxonomy" id="6706"/>
    <lineage>
        <taxon>Eukaryota</taxon>
        <taxon>Metazoa</taxon>
        <taxon>Ecdysozoa</taxon>
        <taxon>Arthropoda</taxon>
        <taxon>Crustacea</taxon>
        <taxon>Multicrustacea</taxon>
        <taxon>Malacostraca</taxon>
        <taxon>Eumalacostraca</taxon>
        <taxon>Eucarida</taxon>
        <taxon>Decapoda</taxon>
        <taxon>Pleocyemata</taxon>
        <taxon>Astacidea</taxon>
        <taxon>Nephropoidea</taxon>
        <taxon>Nephropidae</taxon>
        <taxon>Homarus</taxon>
    </lineage>
</organism>
<dbReference type="InterPro" id="IPR035369">
    <property type="entry name" value="Nrap_D4"/>
</dbReference>